<dbReference type="InterPro" id="IPR001087">
    <property type="entry name" value="GDSL"/>
</dbReference>
<evidence type="ECO:0000256" key="8">
    <source>
        <dbReference type="SAM" id="Phobius"/>
    </source>
</evidence>
<dbReference type="AlphaFoldDB" id="A0A022QZ48"/>
<keyword evidence="5" id="KW-0378">Hydrolase</keyword>
<dbReference type="STRING" id="4155.A0A022QZ48"/>
<sequence length="348" mass="37988">MAFAVRVSFFIVIFVIMQIQVLISANHQVPCFFVFGDSLVDNGNNNRLVTEAKVDYLPYGVDFPQGPTGRFTNGRNTADILAQLLGFNSSVPPFATAQGNDVIKGVNYASGSSGIRSETGEQLGDRISLDRQLQNHETTFSSISRLLGNDTSAKIHLSKCVYYFVVGSNDYINNYNMPEYYTTSTKYNPQEYSSILVQQYSQQLNSLYNNFGARKVVVSGVGPLGCTPAEIAKGTNGTACADSVNDAVTLFNDKLKLMVNGLNQNLTGAEFVYNGAMDLRPKDLIALGIRIVGKPCCKVSSKTGQCIKGEKPCLVRALHAFFDNFHPTEVVNNAVAAATYIQILKLLH</sequence>
<evidence type="ECO:0000256" key="3">
    <source>
        <dbReference type="ARBA" id="ARBA00022525"/>
    </source>
</evidence>
<comment type="similarity">
    <text evidence="2">Belongs to the 'GDSL' lipolytic enzyme family.</text>
</comment>
<dbReference type="CDD" id="cd01837">
    <property type="entry name" value="SGNH_plant_lipase_like"/>
    <property type="match status" value="1"/>
</dbReference>
<keyword evidence="8" id="KW-1133">Transmembrane helix</keyword>
<keyword evidence="8" id="KW-0472">Membrane</keyword>
<keyword evidence="4" id="KW-0732">Signal</keyword>
<dbReference type="Proteomes" id="UP000030748">
    <property type="component" value="Unassembled WGS sequence"/>
</dbReference>
<evidence type="ECO:0000256" key="6">
    <source>
        <dbReference type="ARBA" id="ARBA00022963"/>
    </source>
</evidence>
<dbReference type="GO" id="GO:0016788">
    <property type="term" value="F:hydrolase activity, acting on ester bonds"/>
    <property type="evidence" value="ECO:0007669"/>
    <property type="project" value="InterPro"/>
</dbReference>
<dbReference type="EMBL" id="KI630827">
    <property type="protein sequence ID" value="EYU32864.1"/>
    <property type="molecule type" value="Genomic_DNA"/>
</dbReference>
<dbReference type="PANTHER" id="PTHR45650:SF80">
    <property type="entry name" value="FINGER PROTEIN, PUTATIVE-RELATED"/>
    <property type="match status" value="1"/>
</dbReference>
<evidence type="ECO:0000256" key="7">
    <source>
        <dbReference type="ARBA" id="ARBA00023098"/>
    </source>
</evidence>
<dbReference type="Gene3D" id="3.40.50.1110">
    <property type="entry name" value="SGNH hydrolase"/>
    <property type="match status" value="1"/>
</dbReference>
<protein>
    <submittedName>
        <fullName evidence="9">Uncharacterized protein</fullName>
    </submittedName>
</protein>
<gene>
    <name evidence="9" type="ORF">MIMGU_mgv1a024394mg</name>
</gene>
<evidence type="ECO:0000256" key="1">
    <source>
        <dbReference type="ARBA" id="ARBA00004613"/>
    </source>
</evidence>
<dbReference type="PANTHER" id="PTHR45650">
    <property type="entry name" value="GDSL-LIKE LIPASE/ACYLHYDROLASE-RELATED"/>
    <property type="match status" value="1"/>
</dbReference>
<evidence type="ECO:0000256" key="4">
    <source>
        <dbReference type="ARBA" id="ARBA00022729"/>
    </source>
</evidence>
<keyword evidence="10" id="KW-1185">Reference proteome</keyword>
<dbReference type="GO" id="GO:0016042">
    <property type="term" value="P:lipid catabolic process"/>
    <property type="evidence" value="ECO:0007669"/>
    <property type="project" value="UniProtKB-KW"/>
</dbReference>
<evidence type="ECO:0000256" key="5">
    <source>
        <dbReference type="ARBA" id="ARBA00022801"/>
    </source>
</evidence>
<keyword evidence="7" id="KW-0443">Lipid metabolism</keyword>
<dbReference type="KEGG" id="egt:105963341"/>
<proteinExistence type="inferred from homology"/>
<feature type="transmembrane region" description="Helical" evidence="8">
    <location>
        <begin position="7"/>
        <end position="25"/>
    </location>
</feature>
<organism evidence="9 10">
    <name type="scientific">Erythranthe guttata</name>
    <name type="common">Yellow monkey flower</name>
    <name type="synonym">Mimulus guttatus</name>
    <dbReference type="NCBI Taxonomy" id="4155"/>
    <lineage>
        <taxon>Eukaryota</taxon>
        <taxon>Viridiplantae</taxon>
        <taxon>Streptophyta</taxon>
        <taxon>Embryophyta</taxon>
        <taxon>Tracheophyta</taxon>
        <taxon>Spermatophyta</taxon>
        <taxon>Magnoliopsida</taxon>
        <taxon>eudicotyledons</taxon>
        <taxon>Gunneridae</taxon>
        <taxon>Pentapetalae</taxon>
        <taxon>asterids</taxon>
        <taxon>lamiids</taxon>
        <taxon>Lamiales</taxon>
        <taxon>Phrymaceae</taxon>
        <taxon>Erythranthe</taxon>
    </lineage>
</organism>
<dbReference type="InterPro" id="IPR035669">
    <property type="entry name" value="SGNH_plant_lipase-like"/>
</dbReference>
<comment type="subcellular location">
    <subcellularLocation>
        <location evidence="1">Secreted</location>
    </subcellularLocation>
</comment>
<dbReference type="InterPro" id="IPR036514">
    <property type="entry name" value="SGNH_hydro_sf"/>
</dbReference>
<reference evidence="9 10" key="1">
    <citation type="journal article" date="2013" name="Proc. Natl. Acad. Sci. U.S.A.">
        <title>Fine-scale variation in meiotic recombination in Mimulus inferred from population shotgun sequencing.</title>
        <authorList>
            <person name="Hellsten U."/>
            <person name="Wright K.M."/>
            <person name="Jenkins J."/>
            <person name="Shu S."/>
            <person name="Yuan Y."/>
            <person name="Wessler S.R."/>
            <person name="Schmutz J."/>
            <person name="Willis J.H."/>
            <person name="Rokhsar D.S."/>
        </authorList>
    </citation>
    <scope>NUCLEOTIDE SEQUENCE [LARGE SCALE GENOMIC DNA]</scope>
    <source>
        <strain evidence="10">cv. DUN x IM62</strain>
    </source>
</reference>
<keyword evidence="8" id="KW-0812">Transmembrane</keyword>
<dbReference type="OMA" id="KALWIVV"/>
<evidence type="ECO:0000313" key="10">
    <source>
        <dbReference type="Proteomes" id="UP000030748"/>
    </source>
</evidence>
<name>A0A022QZ48_ERYGU</name>
<dbReference type="eggNOG" id="ENOG502SK2N">
    <property type="taxonomic scope" value="Eukaryota"/>
</dbReference>
<accession>A0A022QZ48</accession>
<dbReference type="Pfam" id="PF00657">
    <property type="entry name" value="Lipase_GDSL"/>
    <property type="match status" value="1"/>
</dbReference>
<dbReference type="InterPro" id="IPR051238">
    <property type="entry name" value="GDSL_esterase/lipase"/>
</dbReference>
<keyword evidence="6" id="KW-0442">Lipid degradation</keyword>
<dbReference type="OrthoDB" id="1683520at2759"/>
<keyword evidence="3" id="KW-0964">Secreted</keyword>
<evidence type="ECO:0000313" key="9">
    <source>
        <dbReference type="EMBL" id="EYU32864.1"/>
    </source>
</evidence>
<dbReference type="GO" id="GO:0005576">
    <property type="term" value="C:extracellular region"/>
    <property type="evidence" value="ECO:0007669"/>
    <property type="project" value="UniProtKB-SubCell"/>
</dbReference>
<evidence type="ECO:0000256" key="2">
    <source>
        <dbReference type="ARBA" id="ARBA00008668"/>
    </source>
</evidence>
<dbReference type="PhylomeDB" id="A0A022QZ48"/>